<sequence>MLVRSHSERRALLGFSALLTHSTPKQRDVTPPPPLSFTPRESIFTPTSLTSLPPWVTQALSNLEQGEQELRSLGERQQAEVDEVNRELDSAAIEAHREERRLLEKVERDHREAQQHLSQVKRENAATVRVVQSLLDQQLRKIGQLKEQIQRWGGTAGGSNKNQLQRGVAEVTQPWEISLTMKRVSFLTSPASKTLSLGEIDVREQSMTYPIGVCGVEGQKCALHSGDKAFSNNTPLEIRKEPQANRAGHRYSPEESNTANSGNMRVIRKLRLSSSTENEDDLKSPNLKSPVPRRRGVSESSQDEEVESVCSDTQGQNLFLAIPPVSSQGESEGDESDGRQTGTKRPSTLKGKRKQKALVLVSCEEPSCPPEETDAKSSDVTISPKTRGKGSLSTHRLVDLSTRHHPLSRHTLPKKNTLNQSSMDSGSPPSPVDSEDSCYTYTVNTPVNGSLKQEHYRSMSTTELSGKLCSLINSDKDERRGIRKVCRMRLASEPSTLEQGNDTESDRNTLSSNERQSRSQTRVTQGSSLNRVSRSLSMSAIEGDKLHQGKESQQYNKDKKEKVVPALGELEEGGGSTALDSAFLVKQFGKQGSGRADFNLPSGVHATVKGQLFVVDCGNARIQVTDLQKNVVQQVSPTGSERSSRICNYFDVAVNSKGLIALTCAAERAVLVFSRHGRLLQTFGGTLIGSTNEELDAPRGVTVIRQDDFLVADIKRGTLTSLKLDPKTGARLERTVVTGYHRPYLVAACLTTGLMAVSERGNETGRVPCIRVLEPGWNTIRILGVCSGLGPVLTCPWGLCIDNDGDVLVADWGKQHYRVLLYPSKGVGWPLVNDSLSSPRGLALLPDGHLVVSDSMNHCIKIYRYK</sequence>
<feature type="compositionally biased region" description="Polar residues" evidence="4">
    <location>
        <begin position="254"/>
        <end position="263"/>
    </location>
</feature>
<dbReference type="InterPro" id="IPR050952">
    <property type="entry name" value="TRIM-NHL_E3_ligases"/>
</dbReference>
<dbReference type="SUPFAM" id="SSF101898">
    <property type="entry name" value="NHL repeat"/>
    <property type="match status" value="1"/>
</dbReference>
<keyword evidence="6" id="KW-1185">Reference proteome</keyword>
<feature type="repeat" description="NHL" evidence="2">
    <location>
        <begin position="585"/>
        <end position="628"/>
    </location>
</feature>
<evidence type="ECO:0000313" key="5">
    <source>
        <dbReference type="EMBL" id="KAK9524078.1"/>
    </source>
</evidence>
<proteinExistence type="predicted"/>
<dbReference type="GO" id="GO:0043161">
    <property type="term" value="P:proteasome-mediated ubiquitin-dependent protein catabolic process"/>
    <property type="evidence" value="ECO:0007669"/>
    <property type="project" value="TreeGrafter"/>
</dbReference>
<dbReference type="GO" id="GO:0000209">
    <property type="term" value="P:protein polyubiquitination"/>
    <property type="evidence" value="ECO:0007669"/>
    <property type="project" value="TreeGrafter"/>
</dbReference>
<evidence type="ECO:0000256" key="1">
    <source>
        <dbReference type="ARBA" id="ARBA00022737"/>
    </source>
</evidence>
<evidence type="ECO:0000256" key="4">
    <source>
        <dbReference type="SAM" id="MobiDB-lite"/>
    </source>
</evidence>
<keyword evidence="3" id="KW-0175">Coiled coil</keyword>
<dbReference type="PROSITE" id="PS51125">
    <property type="entry name" value="NHL"/>
    <property type="match status" value="2"/>
</dbReference>
<dbReference type="EMBL" id="JBCEZU010000156">
    <property type="protein sequence ID" value="KAK9524078.1"/>
    <property type="molecule type" value="Genomic_DNA"/>
</dbReference>
<organism evidence="5 6">
    <name type="scientific">Zoarces viviparus</name>
    <name type="common">Viviparous eelpout</name>
    <name type="synonym">Blennius viviparus</name>
    <dbReference type="NCBI Taxonomy" id="48416"/>
    <lineage>
        <taxon>Eukaryota</taxon>
        <taxon>Metazoa</taxon>
        <taxon>Chordata</taxon>
        <taxon>Craniata</taxon>
        <taxon>Vertebrata</taxon>
        <taxon>Euteleostomi</taxon>
        <taxon>Actinopterygii</taxon>
        <taxon>Neopterygii</taxon>
        <taxon>Teleostei</taxon>
        <taxon>Neoteleostei</taxon>
        <taxon>Acanthomorphata</taxon>
        <taxon>Eupercaria</taxon>
        <taxon>Perciformes</taxon>
        <taxon>Cottioidei</taxon>
        <taxon>Zoarcales</taxon>
        <taxon>Zoarcidae</taxon>
        <taxon>Zoarcinae</taxon>
        <taxon>Zoarces</taxon>
    </lineage>
</organism>
<evidence type="ECO:0000256" key="3">
    <source>
        <dbReference type="SAM" id="Coils"/>
    </source>
</evidence>
<evidence type="ECO:0000313" key="6">
    <source>
        <dbReference type="Proteomes" id="UP001488805"/>
    </source>
</evidence>
<dbReference type="InterPro" id="IPR011042">
    <property type="entry name" value="6-blade_b-propeller_TolB-like"/>
</dbReference>
<dbReference type="InterPro" id="IPR001258">
    <property type="entry name" value="NHL_repeat"/>
</dbReference>
<evidence type="ECO:0000256" key="2">
    <source>
        <dbReference type="PROSITE-ProRule" id="PRU00504"/>
    </source>
</evidence>
<evidence type="ECO:0008006" key="7">
    <source>
        <dbReference type="Google" id="ProtNLM"/>
    </source>
</evidence>
<feature type="coiled-coil region" evidence="3">
    <location>
        <begin position="56"/>
        <end position="123"/>
    </location>
</feature>
<keyword evidence="1" id="KW-0677">Repeat</keyword>
<dbReference type="Proteomes" id="UP001488805">
    <property type="component" value="Unassembled WGS sequence"/>
</dbReference>
<reference evidence="5 6" key="1">
    <citation type="journal article" date="2024" name="Genome Biol. Evol.">
        <title>Chromosome-level genome assembly of the viviparous eelpout Zoarces viviparus.</title>
        <authorList>
            <person name="Fuhrmann N."/>
            <person name="Brasseur M.V."/>
            <person name="Bakowski C.E."/>
            <person name="Podsiadlowski L."/>
            <person name="Prost S."/>
            <person name="Krehenwinkel H."/>
            <person name="Mayer C."/>
        </authorList>
    </citation>
    <scope>NUCLEOTIDE SEQUENCE [LARGE SCALE GENOMIC DNA]</scope>
    <source>
        <strain evidence="5">NO-MEL_2022_Ind0_liver</strain>
    </source>
</reference>
<feature type="compositionally biased region" description="Polar residues" evidence="4">
    <location>
        <begin position="493"/>
        <end position="538"/>
    </location>
</feature>
<dbReference type="AlphaFoldDB" id="A0AAW1EPI0"/>
<feature type="compositionally biased region" description="Polar residues" evidence="4">
    <location>
        <begin position="414"/>
        <end position="427"/>
    </location>
</feature>
<gene>
    <name evidence="5" type="ORF">VZT92_017945</name>
</gene>
<feature type="region of interest" description="Disordered" evidence="4">
    <location>
        <begin position="228"/>
        <end position="440"/>
    </location>
</feature>
<comment type="caution">
    <text evidence="5">The sequence shown here is derived from an EMBL/GenBank/DDBJ whole genome shotgun (WGS) entry which is preliminary data.</text>
</comment>
<dbReference type="PANTHER" id="PTHR24104:SF53">
    <property type="match status" value="1"/>
</dbReference>
<dbReference type="GO" id="GO:0061630">
    <property type="term" value="F:ubiquitin protein ligase activity"/>
    <property type="evidence" value="ECO:0007669"/>
    <property type="project" value="TreeGrafter"/>
</dbReference>
<feature type="region of interest" description="Disordered" evidence="4">
    <location>
        <begin position="491"/>
        <end position="559"/>
    </location>
</feature>
<feature type="repeat" description="NHL" evidence="2">
    <location>
        <begin position="836"/>
        <end position="866"/>
    </location>
</feature>
<dbReference type="Pfam" id="PF01436">
    <property type="entry name" value="NHL"/>
    <property type="match status" value="2"/>
</dbReference>
<feature type="compositionally biased region" description="Basic and acidic residues" evidence="4">
    <location>
        <begin position="542"/>
        <end position="559"/>
    </location>
</feature>
<dbReference type="PANTHER" id="PTHR24104">
    <property type="entry name" value="E3 UBIQUITIN-PROTEIN LIGASE NHLRC1-RELATED"/>
    <property type="match status" value="1"/>
</dbReference>
<feature type="compositionally biased region" description="Basic residues" evidence="4">
    <location>
        <begin position="403"/>
        <end position="413"/>
    </location>
</feature>
<protein>
    <recommendedName>
        <fullName evidence="7">E3 ubiquitin-protein ligase TRIM32</fullName>
    </recommendedName>
</protein>
<dbReference type="CDD" id="cd14961">
    <property type="entry name" value="NHL_TRIM32_like"/>
    <property type="match status" value="1"/>
</dbReference>
<name>A0AAW1EPI0_ZOAVI</name>
<dbReference type="Gene3D" id="2.120.10.30">
    <property type="entry name" value="TolB, C-terminal domain"/>
    <property type="match status" value="1"/>
</dbReference>
<accession>A0AAW1EPI0</accession>